<sequence length="446" mass="50235">MNEEIAEKLDIGIVVSSNTYCIVDLGCSAGPYTFAAVNNIIKAVKSKQRPYFPNPKISSVTLMIMRELYNKTTLREETAKESRELSEAYPMAGGDGLHSYANNSSLQREALDLAKVIMMKEIAEKLETETVVCSNTFCIADLGCSVGPNTFAAVEKIIEGVKLKYESLGLVSEIPEFQVFFNDHVTNDFNLLFTSLPQDKPYYAAGVPGSFYGRLFPEASIHFFHSSTSLQWLSRVPKEVVNKTSPAWNKGRIHYSNSRVEVIQAYKAQFDEDMERFLQARALEIVYGGLMVLIIPGIPNGASHSQSLENMIYDLLGSCLMDMAQKEIIQEEKVDSINIPAYFTTPQELEAAVERNGCFNIERTEILREAWGTLPNAHQAASHIRACMGGVIKQHFKDDIIDKLFDLYHKKLEETLPFVFESGKRMDLFVLLKRKPIISPFFPLKY</sequence>
<gene>
    <name evidence="6" type="primary">LOC107418685</name>
</gene>
<evidence type="ECO:0000256" key="4">
    <source>
        <dbReference type="ARBA" id="ARBA00022842"/>
    </source>
</evidence>
<evidence type="ECO:0000313" key="5">
    <source>
        <dbReference type="Proteomes" id="UP001652623"/>
    </source>
</evidence>
<name>A0ABM4A2K0_ZIZJJ</name>
<dbReference type="Proteomes" id="UP001652623">
    <property type="component" value="Chromosome 2"/>
</dbReference>
<dbReference type="Gene3D" id="3.40.50.150">
    <property type="entry name" value="Vaccinia Virus protein VP39"/>
    <property type="match status" value="2"/>
</dbReference>
<dbReference type="SUPFAM" id="SSF53335">
    <property type="entry name" value="S-adenosyl-L-methionine-dependent methyltransferases"/>
    <property type="match status" value="2"/>
</dbReference>
<evidence type="ECO:0000256" key="3">
    <source>
        <dbReference type="ARBA" id="ARBA00022723"/>
    </source>
</evidence>
<protein>
    <submittedName>
        <fullName evidence="6">Loganic acid O-methyltransferase-like</fullName>
    </submittedName>
</protein>
<proteinExistence type="predicted"/>
<evidence type="ECO:0000256" key="2">
    <source>
        <dbReference type="ARBA" id="ARBA00022679"/>
    </source>
</evidence>
<reference evidence="5" key="1">
    <citation type="submission" date="2025-05" db="UniProtKB">
        <authorList>
            <consortium name="RefSeq"/>
        </authorList>
    </citation>
    <scope>NUCLEOTIDE SEQUENCE [LARGE SCALE GENOMIC DNA]</scope>
</reference>
<organism evidence="5 6">
    <name type="scientific">Ziziphus jujuba</name>
    <name type="common">Chinese jujube</name>
    <name type="synonym">Ziziphus sativa</name>
    <dbReference type="NCBI Taxonomy" id="326968"/>
    <lineage>
        <taxon>Eukaryota</taxon>
        <taxon>Viridiplantae</taxon>
        <taxon>Streptophyta</taxon>
        <taxon>Embryophyta</taxon>
        <taxon>Tracheophyta</taxon>
        <taxon>Spermatophyta</taxon>
        <taxon>Magnoliopsida</taxon>
        <taxon>eudicotyledons</taxon>
        <taxon>Gunneridae</taxon>
        <taxon>Pentapetalae</taxon>
        <taxon>rosids</taxon>
        <taxon>fabids</taxon>
        <taxon>Rosales</taxon>
        <taxon>Rhamnaceae</taxon>
        <taxon>Paliureae</taxon>
        <taxon>Ziziphus</taxon>
    </lineage>
</organism>
<accession>A0ABM4A2K0</accession>
<keyword evidence="3" id="KW-0479">Metal-binding</keyword>
<evidence type="ECO:0000256" key="1">
    <source>
        <dbReference type="ARBA" id="ARBA00022603"/>
    </source>
</evidence>
<reference evidence="6" key="2">
    <citation type="submission" date="2025-08" db="UniProtKB">
        <authorList>
            <consortium name="RefSeq"/>
        </authorList>
    </citation>
    <scope>IDENTIFICATION</scope>
    <source>
        <tissue evidence="6">Seedling</tissue>
    </source>
</reference>
<evidence type="ECO:0000313" key="6">
    <source>
        <dbReference type="RefSeq" id="XP_060670962.1"/>
    </source>
</evidence>
<dbReference type="InterPro" id="IPR042086">
    <property type="entry name" value="MeTrfase_capping"/>
</dbReference>
<dbReference type="InterPro" id="IPR005299">
    <property type="entry name" value="MeTrfase_7"/>
</dbReference>
<dbReference type="Gene3D" id="1.10.1200.270">
    <property type="entry name" value="Methyltransferase, alpha-helical capping domain"/>
    <property type="match status" value="1"/>
</dbReference>
<dbReference type="Pfam" id="PF03492">
    <property type="entry name" value="Methyltransf_7"/>
    <property type="match status" value="2"/>
</dbReference>
<dbReference type="PANTHER" id="PTHR31009">
    <property type="entry name" value="S-ADENOSYL-L-METHIONINE:CARBOXYL METHYLTRANSFERASE FAMILY PROTEIN"/>
    <property type="match status" value="1"/>
</dbReference>
<dbReference type="InterPro" id="IPR029063">
    <property type="entry name" value="SAM-dependent_MTases_sf"/>
</dbReference>
<dbReference type="RefSeq" id="XP_060670962.1">
    <property type="nucleotide sequence ID" value="XM_060814979.1"/>
</dbReference>
<keyword evidence="5" id="KW-1185">Reference proteome</keyword>
<keyword evidence="1" id="KW-0489">Methyltransferase</keyword>
<dbReference type="GeneID" id="107418685"/>
<keyword evidence="2" id="KW-0808">Transferase</keyword>
<keyword evidence="4" id="KW-0460">Magnesium</keyword>